<protein>
    <submittedName>
        <fullName evidence="6">GAF domain-containing protein</fullName>
    </submittedName>
</protein>
<keyword evidence="2" id="KW-0418">Kinase</keyword>
<name>A0A1G7RUN9_PSEOR</name>
<accession>A0A1G7RUN9</accession>
<dbReference type="InterPro" id="IPR029016">
    <property type="entry name" value="GAF-like_dom_sf"/>
</dbReference>
<dbReference type="Pfam" id="PF13185">
    <property type="entry name" value="GAF_2"/>
    <property type="match status" value="1"/>
</dbReference>
<evidence type="ECO:0000256" key="2">
    <source>
        <dbReference type="ARBA" id="ARBA00022777"/>
    </source>
</evidence>
<reference evidence="6 7" key="1">
    <citation type="submission" date="2016-10" db="EMBL/GenBank/DDBJ databases">
        <authorList>
            <person name="de Groot N.N."/>
        </authorList>
    </citation>
    <scope>NUCLEOTIDE SEQUENCE [LARGE SCALE GENOMIC DNA]</scope>
    <source>
        <strain evidence="6 7">CGMCC 4.3143</strain>
    </source>
</reference>
<dbReference type="GO" id="GO:0003723">
    <property type="term" value="F:RNA binding"/>
    <property type="evidence" value="ECO:0007669"/>
    <property type="project" value="InterPro"/>
</dbReference>
<evidence type="ECO:0000256" key="4">
    <source>
        <dbReference type="ARBA" id="ARBA00023163"/>
    </source>
</evidence>
<organism evidence="6 7">
    <name type="scientific">Pseudonocardia oroxyli</name>
    <dbReference type="NCBI Taxonomy" id="366584"/>
    <lineage>
        <taxon>Bacteria</taxon>
        <taxon>Bacillati</taxon>
        <taxon>Actinomycetota</taxon>
        <taxon>Actinomycetes</taxon>
        <taxon>Pseudonocardiales</taxon>
        <taxon>Pseudonocardiaceae</taxon>
        <taxon>Pseudonocardia</taxon>
    </lineage>
</organism>
<evidence type="ECO:0000313" key="6">
    <source>
        <dbReference type="EMBL" id="SDG14505.1"/>
    </source>
</evidence>
<dbReference type="GO" id="GO:0016301">
    <property type="term" value="F:kinase activity"/>
    <property type="evidence" value="ECO:0007669"/>
    <property type="project" value="UniProtKB-KW"/>
</dbReference>
<dbReference type="Pfam" id="PF03861">
    <property type="entry name" value="ANTAR"/>
    <property type="match status" value="1"/>
</dbReference>
<proteinExistence type="predicted"/>
<dbReference type="InterPro" id="IPR036388">
    <property type="entry name" value="WH-like_DNA-bd_sf"/>
</dbReference>
<sequence length="256" mass="27317">MTTEQEWTEDRDLFVAAGGADTGPLADEFVRLGESLSRVSTVSEVLHQVVHAARAVVPGADLVSVTLRDSADLFRTPVETDALATRLDELQYRFDEGPCVAATRKGGLGVVHEPALADALQFPRWAPAALELGVGGVLAVGLFPQGETPRMGALNLYSLTPGALDAKDRDLTLVLAAYASTALAATRSCEAAELEAAQLREALRSRDVIGQAKGILMERRGITAQEAFDILRRTSQDLNVKLAQVAETLAARRGEL</sequence>
<keyword evidence="7" id="KW-1185">Reference proteome</keyword>
<dbReference type="SMART" id="SM01012">
    <property type="entry name" value="ANTAR"/>
    <property type="match status" value="1"/>
</dbReference>
<evidence type="ECO:0000259" key="5">
    <source>
        <dbReference type="PROSITE" id="PS50921"/>
    </source>
</evidence>
<dbReference type="Proteomes" id="UP000198967">
    <property type="component" value="Unassembled WGS sequence"/>
</dbReference>
<keyword evidence="1" id="KW-0808">Transferase</keyword>
<evidence type="ECO:0000313" key="7">
    <source>
        <dbReference type="Proteomes" id="UP000198967"/>
    </source>
</evidence>
<dbReference type="SUPFAM" id="SSF55781">
    <property type="entry name" value="GAF domain-like"/>
    <property type="match status" value="1"/>
</dbReference>
<dbReference type="RefSeq" id="WP_093084720.1">
    <property type="nucleotide sequence ID" value="NZ_FNBE01000009.1"/>
</dbReference>
<dbReference type="InterPro" id="IPR003018">
    <property type="entry name" value="GAF"/>
</dbReference>
<evidence type="ECO:0000256" key="1">
    <source>
        <dbReference type="ARBA" id="ARBA00022679"/>
    </source>
</evidence>
<dbReference type="OrthoDB" id="4629915at2"/>
<keyword evidence="3" id="KW-0805">Transcription regulation</keyword>
<dbReference type="AlphaFoldDB" id="A0A1G7RUN9"/>
<dbReference type="InterPro" id="IPR012074">
    <property type="entry name" value="GAF_ANTAR"/>
</dbReference>
<dbReference type="STRING" id="366584.SAMN05216377_109147"/>
<dbReference type="Gene3D" id="1.10.10.10">
    <property type="entry name" value="Winged helix-like DNA-binding domain superfamily/Winged helix DNA-binding domain"/>
    <property type="match status" value="1"/>
</dbReference>
<dbReference type="Gene3D" id="3.30.450.40">
    <property type="match status" value="1"/>
</dbReference>
<evidence type="ECO:0000256" key="3">
    <source>
        <dbReference type="ARBA" id="ARBA00023015"/>
    </source>
</evidence>
<dbReference type="SUPFAM" id="SSF52172">
    <property type="entry name" value="CheY-like"/>
    <property type="match status" value="1"/>
</dbReference>
<feature type="domain" description="ANTAR" evidence="5">
    <location>
        <begin position="189"/>
        <end position="250"/>
    </location>
</feature>
<dbReference type="InterPro" id="IPR005561">
    <property type="entry name" value="ANTAR"/>
</dbReference>
<dbReference type="InterPro" id="IPR011006">
    <property type="entry name" value="CheY-like_superfamily"/>
</dbReference>
<dbReference type="EMBL" id="FNBE01000009">
    <property type="protein sequence ID" value="SDG14505.1"/>
    <property type="molecule type" value="Genomic_DNA"/>
</dbReference>
<dbReference type="PROSITE" id="PS50921">
    <property type="entry name" value="ANTAR"/>
    <property type="match status" value="1"/>
</dbReference>
<dbReference type="PIRSF" id="PIRSF036625">
    <property type="entry name" value="GAF_ANTAR"/>
    <property type="match status" value="1"/>
</dbReference>
<gene>
    <name evidence="6" type="ORF">SAMN05216377_109147</name>
</gene>
<keyword evidence="4" id="KW-0804">Transcription</keyword>